<evidence type="ECO:0000256" key="1">
    <source>
        <dbReference type="SAM" id="Phobius"/>
    </source>
</evidence>
<keyword evidence="1" id="KW-1133">Transmembrane helix</keyword>
<keyword evidence="1" id="KW-0472">Membrane</keyword>
<protein>
    <submittedName>
        <fullName evidence="2">Uncharacterized protein</fullName>
    </submittedName>
</protein>
<feature type="transmembrane region" description="Helical" evidence="1">
    <location>
        <begin position="24"/>
        <end position="42"/>
    </location>
</feature>
<dbReference type="AlphaFoldDB" id="A8F2G0"/>
<keyword evidence="1" id="KW-0812">Transmembrane</keyword>
<keyword evidence="3" id="KW-1185">Reference proteome</keyword>
<dbReference type="Proteomes" id="UP000001311">
    <property type="component" value="Chromosome"/>
</dbReference>
<dbReference type="EMBL" id="CP000683">
    <property type="protein sequence ID" value="ABV85096.1"/>
    <property type="molecule type" value="Genomic_DNA"/>
</dbReference>
<evidence type="ECO:0000313" key="3">
    <source>
        <dbReference type="Proteomes" id="UP000001311"/>
    </source>
</evidence>
<reference evidence="2 3" key="1">
    <citation type="journal article" date="2007" name="Genome Res.">
        <title>Lateral gene transfer between obligate intracellular bacteria: evidence from the Rickettsia massiliae genome.</title>
        <authorList>
            <person name="Blanc G."/>
            <person name="Ogata H."/>
            <person name="Robert C."/>
            <person name="Audic S."/>
            <person name="Claverie J.-M."/>
            <person name="Raoult D."/>
        </authorList>
    </citation>
    <scope>NUCLEOTIDE SEQUENCE [LARGE SCALE GENOMIC DNA]</scope>
    <source>
        <strain evidence="3">Mtu5</strain>
    </source>
</reference>
<name>A8F2G0_RICM5</name>
<proteinExistence type="predicted"/>
<dbReference type="KEGG" id="rms:RMA_1055"/>
<dbReference type="HOGENOM" id="CLU_3257111_0_0_5"/>
<evidence type="ECO:0000313" key="2">
    <source>
        <dbReference type="EMBL" id="ABV85096.1"/>
    </source>
</evidence>
<gene>
    <name evidence="2" type="ordered locus">RMA_1055</name>
</gene>
<organism evidence="2 3">
    <name type="scientific">Rickettsia massiliae (strain Mtu5)</name>
    <dbReference type="NCBI Taxonomy" id="416276"/>
    <lineage>
        <taxon>Bacteria</taxon>
        <taxon>Pseudomonadati</taxon>
        <taxon>Pseudomonadota</taxon>
        <taxon>Alphaproteobacteria</taxon>
        <taxon>Rickettsiales</taxon>
        <taxon>Rickettsiaceae</taxon>
        <taxon>Rickettsieae</taxon>
        <taxon>Rickettsia</taxon>
        <taxon>spotted fever group</taxon>
    </lineage>
</organism>
<sequence length="43" mass="5327">MMQNYLTLRHLSINMSITCKRKYYFLKLIYHIITILSLFKFII</sequence>
<accession>A8F2G0</accession>